<protein>
    <submittedName>
        <fullName evidence="3">Uncharacterized protein</fullName>
    </submittedName>
</protein>
<feature type="transmembrane region" description="Helical" evidence="2">
    <location>
        <begin position="175"/>
        <end position="199"/>
    </location>
</feature>
<reference evidence="3 4" key="2">
    <citation type="submission" date="2017-10" db="EMBL/GenBank/DDBJ databases">
        <authorList>
            <person name="Banno H."/>
            <person name="Chua N.-H."/>
        </authorList>
    </citation>
    <scope>NUCLEOTIDE SEQUENCE [LARGE SCALE GENOMIC DNA]</scope>
    <source>
        <strain evidence="3 4">JK623</strain>
    </source>
</reference>
<evidence type="ECO:0000256" key="1">
    <source>
        <dbReference type="SAM" id="Coils"/>
    </source>
</evidence>
<name>A0A2G3E0X6_9FIRM</name>
<organism evidence="3 4">
    <name type="scientific">Agathobacter ruminis</name>
    <dbReference type="NCBI Taxonomy" id="1712665"/>
    <lineage>
        <taxon>Bacteria</taxon>
        <taxon>Bacillati</taxon>
        <taxon>Bacillota</taxon>
        <taxon>Clostridia</taxon>
        <taxon>Lachnospirales</taxon>
        <taxon>Lachnospiraceae</taxon>
        <taxon>Agathobacter</taxon>
    </lineage>
</organism>
<dbReference type="AlphaFoldDB" id="A0A2G3E0X6"/>
<evidence type="ECO:0000313" key="4">
    <source>
        <dbReference type="Proteomes" id="UP000224563"/>
    </source>
</evidence>
<evidence type="ECO:0000313" key="3">
    <source>
        <dbReference type="EMBL" id="PHU36918.1"/>
    </source>
</evidence>
<gene>
    <name evidence="3" type="ORF">CSX02_10460</name>
</gene>
<feature type="coiled-coil region" evidence="1">
    <location>
        <begin position="7"/>
        <end position="163"/>
    </location>
</feature>
<keyword evidence="2" id="KW-0472">Membrane</keyword>
<accession>A0A2G3E0X6</accession>
<reference evidence="3 4" key="1">
    <citation type="submission" date="2017-10" db="EMBL/GenBank/DDBJ databases">
        <title>Resolving the taxonomy of Roseburia spp., Eubacterium rectale and Agathobacter spp. through phylogenomic analysis.</title>
        <authorList>
            <person name="Sheridan P.O."/>
            <person name="Walker A.W."/>
            <person name="Duncan S.H."/>
            <person name="Scott K.P."/>
            <person name="Toole P.W.O."/>
            <person name="Luis P."/>
            <person name="Flint H.J."/>
        </authorList>
    </citation>
    <scope>NUCLEOTIDE SEQUENCE [LARGE SCALE GENOMIC DNA]</scope>
    <source>
        <strain evidence="3 4">JK623</strain>
    </source>
</reference>
<dbReference type="EMBL" id="PDYG01000100">
    <property type="protein sequence ID" value="PHU36918.1"/>
    <property type="molecule type" value="Genomic_DNA"/>
</dbReference>
<comment type="caution">
    <text evidence="3">The sequence shown here is derived from an EMBL/GenBank/DDBJ whole genome shotgun (WGS) entry which is preliminary data.</text>
</comment>
<proteinExistence type="predicted"/>
<sequence length="201" mass="22913">MNIVSDEKDLLSQIDEFRQRAEHLQTALNAREEKAEQLELVVAERQEKADELEQLIEEREKQADVIKRTIHSEMITVSDQLTTELSQLQGKLNDIVQQASDRHFNQFKDMTQSLDDFSTRLDELQATTETIPDAIHKEGVQVYRNTQETIKSLEERVKEIDKVDRHVGRAKAPAVVAAVFAILTFGGVVFSTLLTLGVIHF</sequence>
<dbReference type="Proteomes" id="UP000224563">
    <property type="component" value="Unassembled WGS sequence"/>
</dbReference>
<keyword evidence="1" id="KW-0175">Coiled coil</keyword>
<dbReference type="RefSeq" id="WP_031543500.1">
    <property type="nucleotide sequence ID" value="NZ_JANSWH010000062.1"/>
</dbReference>
<evidence type="ECO:0000256" key="2">
    <source>
        <dbReference type="SAM" id="Phobius"/>
    </source>
</evidence>
<keyword evidence="2" id="KW-1133">Transmembrane helix</keyword>
<keyword evidence="4" id="KW-1185">Reference proteome</keyword>
<keyword evidence="2" id="KW-0812">Transmembrane</keyword>